<dbReference type="Pfam" id="PF02687">
    <property type="entry name" value="FtsX"/>
    <property type="match status" value="2"/>
</dbReference>
<keyword evidence="3 7" id="KW-0812">Transmembrane</keyword>
<accession>A0ABW8CAB8</accession>
<evidence type="ECO:0000259" key="8">
    <source>
        <dbReference type="Pfam" id="PF02687"/>
    </source>
</evidence>
<feature type="transmembrane region" description="Helical" evidence="7">
    <location>
        <begin position="809"/>
        <end position="826"/>
    </location>
</feature>
<evidence type="ECO:0000256" key="7">
    <source>
        <dbReference type="SAM" id="Phobius"/>
    </source>
</evidence>
<feature type="domain" description="ABC3 transporter permease C-terminal" evidence="8">
    <location>
        <begin position="257"/>
        <end position="376"/>
    </location>
</feature>
<reference evidence="10 11" key="1">
    <citation type="submission" date="2024-10" db="EMBL/GenBank/DDBJ databases">
        <title>The Natural Products Discovery Center: Release of the First 8490 Sequenced Strains for Exploring Actinobacteria Biosynthetic Diversity.</title>
        <authorList>
            <person name="Kalkreuter E."/>
            <person name="Kautsar S.A."/>
            <person name="Yang D."/>
            <person name="Bader C.D."/>
            <person name="Teijaro C.N."/>
            <person name="Fluegel L."/>
            <person name="Davis C.M."/>
            <person name="Simpson J.R."/>
            <person name="Lauterbach L."/>
            <person name="Steele A.D."/>
            <person name="Gui C."/>
            <person name="Meng S."/>
            <person name="Li G."/>
            <person name="Viehrig K."/>
            <person name="Ye F."/>
            <person name="Su P."/>
            <person name="Kiefer A.F."/>
            <person name="Nichols A."/>
            <person name="Cepeda A.J."/>
            <person name="Yan W."/>
            <person name="Fan B."/>
            <person name="Jiang Y."/>
            <person name="Adhikari A."/>
            <person name="Zheng C.-J."/>
            <person name="Schuster L."/>
            <person name="Cowan T.M."/>
            <person name="Smanski M.J."/>
            <person name="Chevrette M.G."/>
            <person name="De Carvalho L.P.S."/>
            <person name="Shen B."/>
        </authorList>
    </citation>
    <scope>NUCLEOTIDE SEQUENCE [LARGE SCALE GENOMIC DNA]</scope>
    <source>
        <strain evidence="10 11">NPDC053399</strain>
    </source>
</reference>
<feature type="transmembrane region" description="Helical" evidence="7">
    <location>
        <begin position="298"/>
        <end position="326"/>
    </location>
</feature>
<keyword evidence="4 7" id="KW-1133">Transmembrane helix</keyword>
<sequence>MLSSVSIVLGVAFIAGTFMMTDSINQVFDHSYARAAENVDAAVQPSDAAKQRLAAQPGVTVLTPEVLNAVRRVDGVAAVAGRLKAPAPMRDADGQVMTTDGIAGSALAIPDDVALSGGTVVEGAPPHRPGEAVVDKDTVAERHLRIGQDVQVVAHDQRVRRFRLVGVMEFGVDNRANGYTVVGLRPDVALSVTGHTGYDQIDVRAASGVSQAQLTDRIRAVLGPSADLSVLTGQQYTRATLLHRAKIAGNLPQILLVFSVTALLVAAFVIYNTFTILVTQRMRQLALLRCVGATRNQVFVSTLLEAAVVGLLASVAGLFAGIGIAAGLRSVVGALSTAVVPAGGVVVHSTTVVAALTAGMVVTVAAAAVPARAATTVAPISAVSQQPDTTASRGRIGASRLWAAIVLGITGIAVIVIGTRSTDLYAGIKVIGAGCATVFLAVLAIGPVVVGPLTRVLGWLPAKVLGTPAKLAAANARRNPRRTATTMAALSVGVMLMSLFTVIQDSALVTQSQWIESHNPYDYSVDPLAGSDQSVPFSVAAELRRRPELAHVAAVDGTKTDVNGRPSDVGAVESSAYGTLFRPNVRSGSLTDFTAGTVAVSNELAATLHLELGDTVKVATPRAGTVTARLTLIYQVYTGHGIDWFDVLLPRDDFLRGFAPAGDSQVRILAREGVNIVDSRTAVQDVVSALHLLHIGSLAEKKSDLSSSARSTLTLFTVMLAMAIVIAVLGIANTLSLSAVERSRESALLRALGLSRGGMMKMLWVEAVLTALLGTLIGLLLGVSFAGAFEQLIGHSQGGAVLSVPIAKLVAYALIATGASLCAALLPGSRAARASVVTALADA</sequence>
<organism evidence="10 11">
    <name type="scientific">Streptomyces fildesensis</name>
    <dbReference type="NCBI Taxonomy" id="375757"/>
    <lineage>
        <taxon>Bacteria</taxon>
        <taxon>Bacillati</taxon>
        <taxon>Actinomycetota</taxon>
        <taxon>Actinomycetes</taxon>
        <taxon>Kitasatosporales</taxon>
        <taxon>Streptomycetaceae</taxon>
        <taxon>Streptomyces</taxon>
    </lineage>
</organism>
<dbReference type="Pfam" id="PF12704">
    <property type="entry name" value="MacB_PCD"/>
    <property type="match status" value="2"/>
</dbReference>
<evidence type="ECO:0000313" key="10">
    <source>
        <dbReference type="EMBL" id="MFI9103387.1"/>
    </source>
</evidence>
<dbReference type="RefSeq" id="WP_399652370.1">
    <property type="nucleotide sequence ID" value="NZ_JBITYG010000007.1"/>
</dbReference>
<dbReference type="PANTHER" id="PTHR30287:SF2">
    <property type="entry name" value="BLL1001 PROTEIN"/>
    <property type="match status" value="1"/>
</dbReference>
<comment type="caution">
    <text evidence="10">The sequence shown here is derived from an EMBL/GenBank/DDBJ whole genome shotgun (WGS) entry which is preliminary data.</text>
</comment>
<protein>
    <submittedName>
        <fullName evidence="10">ABC transporter permease</fullName>
    </submittedName>
</protein>
<evidence type="ECO:0000256" key="6">
    <source>
        <dbReference type="ARBA" id="ARBA00038076"/>
    </source>
</evidence>
<evidence type="ECO:0000256" key="4">
    <source>
        <dbReference type="ARBA" id="ARBA00022989"/>
    </source>
</evidence>
<feature type="transmembrane region" description="Helical" evidence="7">
    <location>
        <begin position="763"/>
        <end position="789"/>
    </location>
</feature>
<evidence type="ECO:0000256" key="5">
    <source>
        <dbReference type="ARBA" id="ARBA00023136"/>
    </source>
</evidence>
<dbReference type="Proteomes" id="UP001614394">
    <property type="component" value="Unassembled WGS sequence"/>
</dbReference>
<dbReference type="InterPro" id="IPR003838">
    <property type="entry name" value="ABC3_permease_C"/>
</dbReference>
<feature type="domain" description="ABC3 transporter permease C-terminal" evidence="8">
    <location>
        <begin position="718"/>
        <end position="835"/>
    </location>
</feature>
<comment type="similarity">
    <text evidence="6">Belongs to the ABC-4 integral membrane protein family.</text>
</comment>
<keyword evidence="5 7" id="KW-0472">Membrane</keyword>
<dbReference type="InterPro" id="IPR038766">
    <property type="entry name" value="Membrane_comp_ABC_pdt"/>
</dbReference>
<feature type="transmembrane region" description="Helical" evidence="7">
    <location>
        <begin position="430"/>
        <end position="453"/>
    </location>
</feature>
<feature type="domain" description="MacB-like periplasmic core" evidence="9">
    <location>
        <begin position="2"/>
        <end position="220"/>
    </location>
</feature>
<evidence type="ECO:0000256" key="3">
    <source>
        <dbReference type="ARBA" id="ARBA00022692"/>
    </source>
</evidence>
<feature type="transmembrane region" description="Helical" evidence="7">
    <location>
        <begin position="346"/>
        <end position="369"/>
    </location>
</feature>
<evidence type="ECO:0000259" key="9">
    <source>
        <dbReference type="Pfam" id="PF12704"/>
    </source>
</evidence>
<proteinExistence type="inferred from homology"/>
<dbReference type="EMBL" id="JBITYG010000007">
    <property type="protein sequence ID" value="MFI9103387.1"/>
    <property type="molecule type" value="Genomic_DNA"/>
</dbReference>
<feature type="transmembrane region" description="Helical" evidence="7">
    <location>
        <begin position="401"/>
        <end position="418"/>
    </location>
</feature>
<evidence type="ECO:0000256" key="1">
    <source>
        <dbReference type="ARBA" id="ARBA00004651"/>
    </source>
</evidence>
<dbReference type="PANTHER" id="PTHR30287">
    <property type="entry name" value="MEMBRANE COMPONENT OF PREDICTED ABC SUPERFAMILY METABOLITE UPTAKE TRANSPORTER"/>
    <property type="match status" value="1"/>
</dbReference>
<name>A0ABW8CAB8_9ACTN</name>
<feature type="transmembrane region" description="Helical" evidence="7">
    <location>
        <begin position="713"/>
        <end position="740"/>
    </location>
</feature>
<keyword evidence="11" id="KW-1185">Reference proteome</keyword>
<keyword evidence="2" id="KW-1003">Cell membrane</keyword>
<feature type="transmembrane region" description="Helical" evidence="7">
    <location>
        <begin position="254"/>
        <end position="278"/>
    </location>
</feature>
<evidence type="ECO:0000313" key="11">
    <source>
        <dbReference type="Proteomes" id="UP001614394"/>
    </source>
</evidence>
<feature type="domain" description="MacB-like periplasmic core" evidence="9">
    <location>
        <begin position="483"/>
        <end position="684"/>
    </location>
</feature>
<comment type="subcellular location">
    <subcellularLocation>
        <location evidence="1">Cell membrane</location>
        <topology evidence="1">Multi-pass membrane protein</topology>
    </subcellularLocation>
</comment>
<evidence type="ECO:0000256" key="2">
    <source>
        <dbReference type="ARBA" id="ARBA00022475"/>
    </source>
</evidence>
<dbReference type="InterPro" id="IPR025857">
    <property type="entry name" value="MacB_PCD"/>
</dbReference>
<gene>
    <name evidence="10" type="ORF">ACIGXA_22975</name>
</gene>